<feature type="binding site" evidence="9">
    <location>
        <position position="226"/>
    </location>
    <ligand>
        <name>1-deoxy-D-xylulose 5-phosphate</name>
        <dbReference type="ChEBI" id="CHEBI:57792"/>
    </ligand>
</feature>
<feature type="binding site" evidence="9">
    <location>
        <position position="54"/>
    </location>
    <ligand>
        <name>NADPH</name>
        <dbReference type="ChEBI" id="CHEBI:57783"/>
    </ligand>
</feature>
<dbReference type="RefSeq" id="WP_108917973.1">
    <property type="nucleotide sequence ID" value="NZ_BGJY01000014.1"/>
</dbReference>
<feature type="binding site" evidence="9">
    <location>
        <position position="139"/>
    </location>
    <ligand>
        <name>1-deoxy-D-xylulose 5-phosphate</name>
        <dbReference type="ChEBI" id="CHEBI:57792"/>
    </ligand>
</feature>
<dbReference type="InterPro" id="IPR026877">
    <property type="entry name" value="DXPR_C"/>
</dbReference>
<feature type="binding site" evidence="9">
    <location>
        <position position="190"/>
    </location>
    <ligand>
        <name>1-deoxy-D-xylulose 5-phosphate</name>
        <dbReference type="ChEBI" id="CHEBI:57792"/>
    </ligand>
</feature>
<keyword evidence="6 9" id="KW-0464">Manganese</keyword>
<dbReference type="EMBL" id="PUIV01000026">
    <property type="protein sequence ID" value="PWB93189.1"/>
    <property type="molecule type" value="Genomic_DNA"/>
</dbReference>
<comment type="function">
    <text evidence="9">Catalyzes the NADPH-dependent rearrangement and reduction of 1-deoxy-D-xylulose-5-phosphate (DXP) to 2-C-methyl-D-erythritol 4-phosphate (MEP).</text>
</comment>
<evidence type="ECO:0000256" key="4">
    <source>
        <dbReference type="ARBA" id="ARBA00022857"/>
    </source>
</evidence>
<dbReference type="InterPro" id="IPR036291">
    <property type="entry name" value="NAD(P)-bd_dom_sf"/>
</dbReference>
<feature type="binding site" evidence="9">
    <location>
        <position position="140"/>
    </location>
    <ligand>
        <name>NADPH</name>
        <dbReference type="ChEBI" id="CHEBI:57783"/>
    </ligand>
</feature>
<keyword evidence="3 9" id="KW-0479">Metal-binding</keyword>
<dbReference type="GO" id="GO:0030145">
    <property type="term" value="F:manganese ion binding"/>
    <property type="evidence" value="ECO:0007669"/>
    <property type="project" value="TreeGrafter"/>
</dbReference>
<dbReference type="FunFam" id="3.40.50.720:FF:000045">
    <property type="entry name" value="1-deoxy-D-xylulose 5-phosphate reductoisomerase"/>
    <property type="match status" value="1"/>
</dbReference>
<reference evidence="13 14" key="1">
    <citation type="journal article" date="2018" name="Appl. Microbiol. Biotechnol.">
        <title>Co-cultivation of the strictly anaerobic methanogen Methanosarcina barkeri with aerobic methanotrophs in an oxygen-limited membrane bioreactor.</title>
        <authorList>
            <person name="In 't Zandt M.H."/>
            <person name="van den Bosch T.J.M."/>
            <person name="Rijkers R."/>
            <person name="van Kessel M.A.H.J."/>
            <person name="Jetten M.S.M."/>
            <person name="Welte C.U."/>
        </authorList>
    </citation>
    <scope>NUCLEOTIDE SEQUENCE [LARGE SCALE GENOMIC DNA]</scope>
    <source>
        <strain evidence="13 14">DSM 17706</strain>
    </source>
</reference>
<gene>
    <name evidence="9" type="primary">dxr</name>
    <name evidence="13" type="ORF">C5689_14455</name>
</gene>
<dbReference type="EC" id="1.1.1.267" evidence="9"/>
<comment type="similarity">
    <text evidence="2 9">Belongs to the DXR family.</text>
</comment>
<dbReference type="Gene3D" id="1.10.1740.10">
    <property type="match status" value="1"/>
</dbReference>
<accession>A0A2U1SNJ9</accession>
<dbReference type="Pfam" id="PF08436">
    <property type="entry name" value="DXP_redisom_C"/>
    <property type="match status" value="1"/>
</dbReference>
<evidence type="ECO:0000256" key="1">
    <source>
        <dbReference type="ARBA" id="ARBA00005094"/>
    </source>
</evidence>
<comment type="caution">
    <text evidence="13">The sequence shown here is derived from an EMBL/GenBank/DDBJ whole genome shotgun (WGS) entry which is preliminary data.</text>
</comment>
<comment type="cofactor">
    <cofactor evidence="9">
        <name>Mg(2+)</name>
        <dbReference type="ChEBI" id="CHEBI:18420"/>
    </cofactor>
    <cofactor evidence="9">
        <name>Mn(2+)</name>
        <dbReference type="ChEBI" id="CHEBI:29035"/>
    </cofactor>
</comment>
<feature type="binding site" evidence="9">
    <location>
        <position position="53"/>
    </location>
    <ligand>
        <name>NADPH</name>
        <dbReference type="ChEBI" id="CHEBI:57783"/>
    </ligand>
</feature>
<dbReference type="SUPFAM" id="SSF51735">
    <property type="entry name" value="NAD(P)-binding Rossmann-fold domains"/>
    <property type="match status" value="1"/>
</dbReference>
<dbReference type="OrthoDB" id="9806546at2"/>
<dbReference type="Gene3D" id="3.40.50.720">
    <property type="entry name" value="NAD(P)-binding Rossmann-like Domain"/>
    <property type="match status" value="1"/>
</dbReference>
<dbReference type="InterPro" id="IPR036169">
    <property type="entry name" value="DXPR_C_sf"/>
</dbReference>
<evidence type="ECO:0000256" key="7">
    <source>
        <dbReference type="ARBA" id="ARBA00023229"/>
    </source>
</evidence>
<sequence length="413" mass="43102">MTTGAGSEQFTRPRGRAPKRVVLLGATGSIGRSTVDLLMRDPESYSVAAIAGGRDHAALARTALAVKAEFVAIRDEDGYAALKEALSGTNIQVAAGREAVIEAATREADLVVSAIVGAAGVEPTHAALSLGRAVALANKECLVCAGAPFMRMAHDKNARLLPIDSEHNAIFQALGGEDVSRIEKMTITASGGPFRSWSKEAIAAATVEQALNHPNWAMGPKNTIDSATLMNKGLELIEAHHIFGVPAEKLDVIVHPQSIVHGLVSFADGSVTAGLARPDMRVPIAHCLAYPERIETPAPRLDLVALGALTFEKPDLERFPALGLALDAMRAGGGLPTVLNAANEIAVEAFLSGRIGFSGIAAHVADALEAALLDGTAREPATVEDALAIDHIVRERSRGALAMNQASGMLTLQ</sequence>
<feature type="binding site" evidence="9">
    <location>
        <position position="138"/>
    </location>
    <ligand>
        <name>NADPH</name>
        <dbReference type="ChEBI" id="CHEBI:57783"/>
    </ligand>
</feature>
<organism evidence="13 14">
    <name type="scientific">Methylosinus sporium</name>
    <dbReference type="NCBI Taxonomy" id="428"/>
    <lineage>
        <taxon>Bacteria</taxon>
        <taxon>Pseudomonadati</taxon>
        <taxon>Pseudomonadota</taxon>
        <taxon>Alphaproteobacteria</taxon>
        <taxon>Hyphomicrobiales</taxon>
        <taxon>Methylocystaceae</taxon>
        <taxon>Methylosinus</taxon>
    </lineage>
</organism>
<dbReference type="GO" id="GO:0016853">
    <property type="term" value="F:isomerase activity"/>
    <property type="evidence" value="ECO:0007669"/>
    <property type="project" value="UniProtKB-KW"/>
</dbReference>
<dbReference type="NCBIfam" id="TIGR00243">
    <property type="entry name" value="Dxr"/>
    <property type="match status" value="1"/>
</dbReference>
<evidence type="ECO:0000256" key="5">
    <source>
        <dbReference type="ARBA" id="ARBA00023002"/>
    </source>
</evidence>
<dbReference type="PANTHER" id="PTHR30525">
    <property type="entry name" value="1-DEOXY-D-XYLULOSE 5-PHOSPHATE REDUCTOISOMERASE"/>
    <property type="match status" value="1"/>
</dbReference>
<evidence type="ECO:0000256" key="3">
    <source>
        <dbReference type="ARBA" id="ARBA00022723"/>
    </source>
</evidence>
<dbReference type="Pfam" id="PF02670">
    <property type="entry name" value="DXP_reductoisom"/>
    <property type="match status" value="1"/>
</dbReference>
<dbReference type="SUPFAM" id="SSF55347">
    <property type="entry name" value="Glyceraldehyde-3-phosphate dehydrogenase-like, C-terminal domain"/>
    <property type="match status" value="1"/>
</dbReference>
<protein>
    <recommendedName>
        <fullName evidence="9">1-deoxy-D-xylulose 5-phosphate reductoisomerase</fullName>
        <shortName evidence="9">DXP reductoisomerase</shortName>
        <ecNumber evidence="9">1.1.1.267</ecNumber>
    </recommendedName>
    <alternativeName>
        <fullName evidence="9">1-deoxyxylulose-5-phosphate reductoisomerase</fullName>
    </alternativeName>
    <alternativeName>
        <fullName evidence="9">2-C-methyl-D-erythritol 4-phosphate synthase</fullName>
    </alternativeName>
</protein>
<keyword evidence="7 9" id="KW-0414">Isoprene biosynthesis</keyword>
<proteinExistence type="inferred from homology"/>
<evidence type="ECO:0000313" key="14">
    <source>
        <dbReference type="Proteomes" id="UP000245137"/>
    </source>
</evidence>
<dbReference type="InterPro" id="IPR013512">
    <property type="entry name" value="DXP_reductoisomerase_N"/>
</dbReference>
<feature type="binding site" evidence="9">
    <location>
        <position position="232"/>
    </location>
    <ligand>
        <name>1-deoxy-D-xylulose 5-phosphate</name>
        <dbReference type="ChEBI" id="CHEBI:57792"/>
    </ligand>
</feature>
<dbReference type="InterPro" id="IPR003821">
    <property type="entry name" value="DXP_reductoisomerase"/>
</dbReference>
<keyword evidence="14" id="KW-1185">Reference proteome</keyword>
<evidence type="ECO:0000259" key="11">
    <source>
        <dbReference type="Pfam" id="PF08436"/>
    </source>
</evidence>
<feature type="binding site" evidence="9">
    <location>
        <position position="235"/>
    </location>
    <ligand>
        <name>1-deoxy-D-xylulose 5-phosphate</name>
        <dbReference type="ChEBI" id="CHEBI:57792"/>
    </ligand>
</feature>
<feature type="binding site" evidence="9">
    <location>
        <position position="166"/>
    </location>
    <ligand>
        <name>Mn(2+)</name>
        <dbReference type="ChEBI" id="CHEBI:29035"/>
    </ligand>
</feature>
<comment type="caution">
    <text evidence="9">Lacks conserved residue(s) required for the propagation of feature annotation.</text>
</comment>
<feature type="binding site" evidence="9">
    <location>
        <position position="27"/>
    </location>
    <ligand>
        <name>NADPH</name>
        <dbReference type="ChEBI" id="CHEBI:57783"/>
    </ligand>
</feature>
<feature type="domain" description="DXP reductoisomerase C-terminal" evidence="12">
    <location>
        <begin position="275"/>
        <end position="395"/>
    </location>
</feature>
<evidence type="ECO:0000256" key="8">
    <source>
        <dbReference type="ARBA" id="ARBA00048543"/>
    </source>
</evidence>
<feature type="binding site" evidence="9">
    <location>
        <position position="231"/>
    </location>
    <ligand>
        <name>1-deoxy-D-xylulose 5-phosphate</name>
        <dbReference type="ChEBI" id="CHEBI:57792"/>
    </ligand>
</feature>
<name>A0A2U1SNJ9_METSR</name>
<evidence type="ECO:0000259" key="12">
    <source>
        <dbReference type="Pfam" id="PF13288"/>
    </source>
</evidence>
<feature type="binding site" evidence="9">
    <location>
        <position position="219"/>
    </location>
    <ligand>
        <name>NADPH</name>
        <dbReference type="ChEBI" id="CHEBI:57783"/>
    </ligand>
</feature>
<keyword evidence="5 9" id="KW-0560">Oxidoreductase</keyword>
<feature type="binding site" evidence="9">
    <location>
        <position position="166"/>
    </location>
    <ligand>
        <name>1-deoxy-D-xylulose 5-phosphate</name>
        <dbReference type="ChEBI" id="CHEBI:57792"/>
    </ligand>
</feature>
<dbReference type="GO" id="GO:0051484">
    <property type="term" value="P:isopentenyl diphosphate biosynthetic process, methylerythritol 4-phosphate pathway involved in terpenoid biosynthetic process"/>
    <property type="evidence" value="ECO:0007669"/>
    <property type="project" value="UniProtKB-ARBA"/>
</dbReference>
<keyword evidence="4 9" id="KW-0521">NADP</keyword>
<dbReference type="Pfam" id="PF13288">
    <property type="entry name" value="DXPR_C"/>
    <property type="match status" value="1"/>
</dbReference>
<comment type="pathway">
    <text evidence="1 9">Isoprenoid biosynthesis; isopentenyl diphosphate biosynthesis via DXP pathway; isopentenyl diphosphate from 1-deoxy-D-xylulose 5-phosphate: step 1/6.</text>
</comment>
<evidence type="ECO:0000256" key="6">
    <source>
        <dbReference type="ARBA" id="ARBA00023211"/>
    </source>
</evidence>
<dbReference type="HAMAP" id="MF_00183">
    <property type="entry name" value="DXP_reductoisom"/>
    <property type="match status" value="1"/>
</dbReference>
<dbReference type="PIRSF" id="PIRSF006205">
    <property type="entry name" value="Dxp_reductismrs"/>
    <property type="match status" value="1"/>
</dbReference>
<dbReference type="InterPro" id="IPR013644">
    <property type="entry name" value="DXP_reductoisomerase_C"/>
</dbReference>
<dbReference type="GO" id="GO:0070402">
    <property type="term" value="F:NADPH binding"/>
    <property type="evidence" value="ECO:0007669"/>
    <property type="project" value="InterPro"/>
</dbReference>
<dbReference type="AlphaFoldDB" id="A0A2U1SNJ9"/>
<evidence type="ECO:0000313" key="13">
    <source>
        <dbReference type="EMBL" id="PWB93189.1"/>
    </source>
</evidence>
<feature type="binding site" evidence="9">
    <location>
        <position position="235"/>
    </location>
    <ligand>
        <name>Mn(2+)</name>
        <dbReference type="ChEBI" id="CHEBI:29035"/>
    </ligand>
</feature>
<evidence type="ECO:0000256" key="9">
    <source>
        <dbReference type="HAMAP-Rule" id="MF_00183"/>
    </source>
</evidence>
<feature type="binding site" evidence="9">
    <location>
        <position position="29"/>
    </location>
    <ligand>
        <name>NADPH</name>
        <dbReference type="ChEBI" id="CHEBI:57783"/>
    </ligand>
</feature>
<dbReference type="GO" id="GO:0030604">
    <property type="term" value="F:1-deoxy-D-xylulose-5-phosphate reductoisomerase activity"/>
    <property type="evidence" value="ECO:0007669"/>
    <property type="project" value="UniProtKB-UniRule"/>
</dbReference>
<keyword evidence="9" id="KW-0460">Magnesium</keyword>
<dbReference type="PANTHER" id="PTHR30525:SF0">
    <property type="entry name" value="1-DEOXY-D-XYLULOSE 5-PHOSPHATE REDUCTOISOMERASE, CHLOROPLASTIC"/>
    <property type="match status" value="1"/>
</dbReference>
<evidence type="ECO:0000259" key="10">
    <source>
        <dbReference type="Pfam" id="PF02670"/>
    </source>
</evidence>
<evidence type="ECO:0000256" key="2">
    <source>
        <dbReference type="ARBA" id="ARBA00006825"/>
    </source>
</evidence>
<feature type="domain" description="1-deoxy-D-xylulose 5-phosphate reductoisomerase C-terminal" evidence="11">
    <location>
        <begin position="160"/>
        <end position="243"/>
    </location>
</feature>
<keyword evidence="13" id="KW-0413">Isomerase</keyword>
<feature type="binding site" evidence="9">
    <location>
        <position position="164"/>
    </location>
    <ligand>
        <name>Mn(2+)</name>
        <dbReference type="ChEBI" id="CHEBI:29035"/>
    </ligand>
</feature>
<feature type="binding site" evidence="9">
    <location>
        <position position="165"/>
    </location>
    <ligand>
        <name>1-deoxy-D-xylulose 5-phosphate</name>
        <dbReference type="ChEBI" id="CHEBI:57792"/>
    </ligand>
</feature>
<dbReference type="Proteomes" id="UP000245137">
    <property type="component" value="Unassembled WGS sequence"/>
</dbReference>
<feature type="binding site" evidence="9">
    <location>
        <position position="30"/>
    </location>
    <ligand>
        <name>NADPH</name>
        <dbReference type="ChEBI" id="CHEBI:57783"/>
    </ligand>
</feature>
<feature type="domain" description="1-deoxy-D-xylulose 5-phosphate reductoisomerase N-terminal" evidence="10">
    <location>
        <begin position="21"/>
        <end position="146"/>
    </location>
</feature>
<feature type="binding site" evidence="9">
    <location>
        <position position="28"/>
    </location>
    <ligand>
        <name>NADPH</name>
        <dbReference type="ChEBI" id="CHEBI:57783"/>
    </ligand>
</feature>
<dbReference type="SUPFAM" id="SSF69055">
    <property type="entry name" value="1-deoxy-D-xylulose-5-phosphate reductoisomerase, C-terminal domain"/>
    <property type="match status" value="1"/>
</dbReference>
<feature type="binding site" evidence="9">
    <location>
        <position position="213"/>
    </location>
    <ligand>
        <name>1-deoxy-D-xylulose 5-phosphate</name>
        <dbReference type="ChEBI" id="CHEBI:57792"/>
    </ligand>
</feature>
<dbReference type="UniPathway" id="UPA00056">
    <property type="reaction ID" value="UER00092"/>
</dbReference>
<comment type="catalytic activity">
    <reaction evidence="8">
        <text>2-C-methyl-D-erythritol 4-phosphate + NADP(+) = 1-deoxy-D-xylulose 5-phosphate + NADPH + H(+)</text>
        <dbReference type="Rhea" id="RHEA:13717"/>
        <dbReference type="ChEBI" id="CHEBI:15378"/>
        <dbReference type="ChEBI" id="CHEBI:57783"/>
        <dbReference type="ChEBI" id="CHEBI:57792"/>
        <dbReference type="ChEBI" id="CHEBI:58262"/>
        <dbReference type="ChEBI" id="CHEBI:58349"/>
        <dbReference type="EC" id="1.1.1.267"/>
    </reaction>
    <physiologicalReaction direction="right-to-left" evidence="8">
        <dbReference type="Rhea" id="RHEA:13719"/>
    </physiologicalReaction>
</comment>